<sequence>MEFLIYFILLALFAEIIGTVGGFGSSMLFVPIAGYFLDFHSVLGVTALYHLSSNISKIYFFREGFDKKLIINMGISSVIFVIIGALLSNYFPSKTLEILLAIFLILISLILLIFKSIKIQPTQTNSIFGGILSGFIAGLLGTGGAIRGITMAAFNLKTSVFIATSAVIDLGIDLSRSVVYTYNGFVHKDDLYLIPILLVVSIIGTFIGKKILEKLSEEQFKSTVLALILLTGCVTLGKFLF</sequence>
<keyword evidence="5 8" id="KW-0812">Transmembrane</keyword>
<protein>
    <recommendedName>
        <fullName evidence="8">Probable membrane transporter protein</fullName>
    </recommendedName>
</protein>
<organism evidence="9 10">
    <name type="scientific">Flavobacterium terrigena</name>
    <dbReference type="NCBI Taxonomy" id="402734"/>
    <lineage>
        <taxon>Bacteria</taxon>
        <taxon>Pseudomonadati</taxon>
        <taxon>Bacteroidota</taxon>
        <taxon>Flavobacteriia</taxon>
        <taxon>Flavobacteriales</taxon>
        <taxon>Flavobacteriaceae</taxon>
        <taxon>Flavobacterium</taxon>
    </lineage>
</organism>
<dbReference type="PANTHER" id="PTHR30269:SF37">
    <property type="entry name" value="MEMBRANE TRANSPORTER PROTEIN"/>
    <property type="match status" value="1"/>
</dbReference>
<gene>
    <name evidence="9" type="ORF">SAMN05660918_0418</name>
</gene>
<evidence type="ECO:0000313" key="10">
    <source>
        <dbReference type="Proteomes" id="UP000199702"/>
    </source>
</evidence>
<dbReference type="GO" id="GO:0005886">
    <property type="term" value="C:plasma membrane"/>
    <property type="evidence" value="ECO:0007669"/>
    <property type="project" value="UniProtKB-SubCell"/>
</dbReference>
<comment type="subcellular location">
    <subcellularLocation>
        <location evidence="1 8">Cell membrane</location>
        <topology evidence="1 8">Multi-pass membrane protein</topology>
    </subcellularLocation>
</comment>
<evidence type="ECO:0000256" key="8">
    <source>
        <dbReference type="RuleBase" id="RU363041"/>
    </source>
</evidence>
<evidence type="ECO:0000256" key="3">
    <source>
        <dbReference type="ARBA" id="ARBA00022448"/>
    </source>
</evidence>
<dbReference type="Pfam" id="PF01925">
    <property type="entry name" value="TauE"/>
    <property type="match status" value="1"/>
</dbReference>
<dbReference type="STRING" id="402734.SAMN05660918_0418"/>
<dbReference type="RefSeq" id="WP_091307074.1">
    <property type="nucleotide sequence ID" value="NZ_CBCSJU010000001.1"/>
</dbReference>
<evidence type="ECO:0000256" key="1">
    <source>
        <dbReference type="ARBA" id="ARBA00004651"/>
    </source>
</evidence>
<dbReference type="InterPro" id="IPR052017">
    <property type="entry name" value="TSUP"/>
</dbReference>
<comment type="similarity">
    <text evidence="2 8">Belongs to the 4-toluene sulfonate uptake permease (TSUP) (TC 2.A.102) family.</text>
</comment>
<feature type="transmembrane region" description="Helical" evidence="8">
    <location>
        <begin position="126"/>
        <end position="146"/>
    </location>
</feature>
<evidence type="ECO:0000256" key="5">
    <source>
        <dbReference type="ARBA" id="ARBA00022692"/>
    </source>
</evidence>
<keyword evidence="6 8" id="KW-1133">Transmembrane helix</keyword>
<dbReference type="InterPro" id="IPR002781">
    <property type="entry name" value="TM_pro_TauE-like"/>
</dbReference>
<dbReference type="PANTHER" id="PTHR30269">
    <property type="entry name" value="TRANSMEMBRANE PROTEIN YFCA"/>
    <property type="match status" value="1"/>
</dbReference>
<evidence type="ECO:0000256" key="7">
    <source>
        <dbReference type="ARBA" id="ARBA00023136"/>
    </source>
</evidence>
<reference evidence="10" key="1">
    <citation type="submission" date="2016-10" db="EMBL/GenBank/DDBJ databases">
        <authorList>
            <person name="Varghese N."/>
            <person name="Submissions S."/>
        </authorList>
    </citation>
    <scope>NUCLEOTIDE SEQUENCE [LARGE SCALE GENOMIC DNA]</scope>
    <source>
        <strain evidence="10">DSM 17934</strain>
    </source>
</reference>
<feature type="transmembrane region" description="Helical" evidence="8">
    <location>
        <begin position="96"/>
        <end position="114"/>
    </location>
</feature>
<accession>A0A1H6QBQ0</accession>
<name>A0A1H6QBQ0_9FLAO</name>
<dbReference type="OrthoDB" id="677436at2"/>
<feature type="transmembrane region" description="Helical" evidence="8">
    <location>
        <begin position="220"/>
        <end position="240"/>
    </location>
</feature>
<evidence type="ECO:0000256" key="2">
    <source>
        <dbReference type="ARBA" id="ARBA00009142"/>
    </source>
</evidence>
<dbReference type="EMBL" id="FNYA01000001">
    <property type="protein sequence ID" value="SEI41183.1"/>
    <property type="molecule type" value="Genomic_DNA"/>
</dbReference>
<dbReference type="AlphaFoldDB" id="A0A1H6QBQ0"/>
<dbReference type="Proteomes" id="UP000199702">
    <property type="component" value="Unassembled WGS sequence"/>
</dbReference>
<evidence type="ECO:0000256" key="4">
    <source>
        <dbReference type="ARBA" id="ARBA00022475"/>
    </source>
</evidence>
<keyword evidence="3" id="KW-0813">Transport</keyword>
<keyword evidence="10" id="KW-1185">Reference proteome</keyword>
<keyword evidence="7 8" id="KW-0472">Membrane</keyword>
<proteinExistence type="inferred from homology"/>
<evidence type="ECO:0000256" key="6">
    <source>
        <dbReference type="ARBA" id="ARBA00022989"/>
    </source>
</evidence>
<feature type="transmembrane region" description="Helical" evidence="8">
    <location>
        <begin position="69"/>
        <end position="90"/>
    </location>
</feature>
<evidence type="ECO:0000313" key="9">
    <source>
        <dbReference type="EMBL" id="SEI41183.1"/>
    </source>
</evidence>
<feature type="transmembrane region" description="Helical" evidence="8">
    <location>
        <begin position="191"/>
        <end position="208"/>
    </location>
</feature>
<keyword evidence="4 8" id="KW-1003">Cell membrane</keyword>